<dbReference type="OrthoDB" id="10320865at2759"/>
<comment type="caution">
    <text evidence="2">The sequence shown here is derived from an EMBL/GenBank/DDBJ whole genome shotgun (WGS) entry which is preliminary data.</text>
</comment>
<dbReference type="PROSITE" id="PS50181">
    <property type="entry name" value="FBOX"/>
    <property type="match status" value="1"/>
</dbReference>
<evidence type="ECO:0000313" key="3">
    <source>
        <dbReference type="EMBL" id="CAF4079969.1"/>
    </source>
</evidence>
<protein>
    <recommendedName>
        <fullName evidence="1">F-box domain-containing protein</fullName>
    </recommendedName>
</protein>
<name>A0A816G519_9BILA</name>
<evidence type="ECO:0000259" key="1">
    <source>
        <dbReference type="PROSITE" id="PS50181"/>
    </source>
</evidence>
<sequence>MNDIHLLDPPNEMFRIIFNKLNATDMLYSLVNVNQRFDRVVLDPLNVQYLDFVTKPFNMRNLSIHAQILQKVRENILPRIKDKVKKLTVDPISMKFILGIVRYSQLYSLSLIDYKPKILLQYFSNDTSLHLLMNRITHMNVEGFLDDNELLVEDELNIFAMILSFSRCLIDLTYRMHYSRKYFRMSSLIISNTCCLSNALTKLTIYVNIFDDCLYLLNGSLEYLSTLIIRINKIDRSSLSKKLFKLKYFTLTTPGHTRSYNEELVLLLRRMLNLEELTLYLSVLRNNSTYVDDNELYDDVLKYMPRLNKFTFNIHTYVSCYRSIDLPSNIDIRNSFIRRGCPSIDAWTDEKFILSRNNCHVYSLPYEFDDFLFMTNCFQGGRFDKVRKVSFYDDYSLEHQFFTIISEAFPFLHCLIIHNSSPLTNNQNHTSKSISLNHLAVLDILDAHIDYVVQFLSDKILVYFV</sequence>
<dbReference type="Proteomes" id="UP000681720">
    <property type="component" value="Unassembled WGS sequence"/>
</dbReference>
<reference evidence="2" key="1">
    <citation type="submission" date="2021-02" db="EMBL/GenBank/DDBJ databases">
        <authorList>
            <person name="Nowell W R."/>
        </authorList>
    </citation>
    <scope>NUCLEOTIDE SEQUENCE</scope>
</reference>
<accession>A0A816G519</accession>
<dbReference type="EMBL" id="CAJNOW010019086">
    <property type="protein sequence ID" value="CAF1670413.1"/>
    <property type="molecule type" value="Genomic_DNA"/>
</dbReference>
<evidence type="ECO:0000313" key="2">
    <source>
        <dbReference type="EMBL" id="CAF1670413.1"/>
    </source>
</evidence>
<organism evidence="2 4">
    <name type="scientific">Rotaria magnacalcarata</name>
    <dbReference type="NCBI Taxonomy" id="392030"/>
    <lineage>
        <taxon>Eukaryota</taxon>
        <taxon>Metazoa</taxon>
        <taxon>Spiralia</taxon>
        <taxon>Gnathifera</taxon>
        <taxon>Rotifera</taxon>
        <taxon>Eurotatoria</taxon>
        <taxon>Bdelloidea</taxon>
        <taxon>Philodinida</taxon>
        <taxon>Philodinidae</taxon>
        <taxon>Rotaria</taxon>
    </lineage>
</organism>
<dbReference type="Proteomes" id="UP000663834">
    <property type="component" value="Unassembled WGS sequence"/>
</dbReference>
<dbReference type="InterPro" id="IPR001810">
    <property type="entry name" value="F-box_dom"/>
</dbReference>
<gene>
    <name evidence="3" type="ORF">GIL414_LOCUS16007</name>
    <name evidence="2" type="ORF">KQP761_LOCUS34135</name>
</gene>
<evidence type="ECO:0000313" key="4">
    <source>
        <dbReference type="Proteomes" id="UP000663834"/>
    </source>
</evidence>
<proteinExistence type="predicted"/>
<dbReference type="AlphaFoldDB" id="A0A816G519"/>
<feature type="domain" description="F-box" evidence="1">
    <location>
        <begin position="3"/>
        <end position="52"/>
    </location>
</feature>
<dbReference type="EMBL" id="CAJOBJ010007195">
    <property type="protein sequence ID" value="CAF4079969.1"/>
    <property type="molecule type" value="Genomic_DNA"/>
</dbReference>